<keyword evidence="9 18" id="KW-0812">Transmembrane</keyword>
<dbReference type="PANTHER" id="PTHR13872:SF1">
    <property type="entry name" value="DOLICHYL-DIPHOSPHOOLIGOSACCHARIDE--PROTEIN GLYCOSYLTRANSFERASE SUBUNIT STT3B"/>
    <property type="match status" value="1"/>
</dbReference>
<evidence type="ECO:0000256" key="14">
    <source>
        <dbReference type="ARBA" id="ARBA00023211"/>
    </source>
</evidence>
<dbReference type="InterPro" id="IPR054479">
    <property type="entry name" value="AglB-like_core"/>
</dbReference>
<dbReference type="Gene3D" id="3.40.50.12610">
    <property type="match status" value="1"/>
</dbReference>
<feature type="compositionally biased region" description="Low complexity" evidence="17">
    <location>
        <begin position="1011"/>
        <end position="1027"/>
    </location>
</feature>
<evidence type="ECO:0000256" key="13">
    <source>
        <dbReference type="ARBA" id="ARBA00023136"/>
    </source>
</evidence>
<feature type="transmembrane region" description="Helical" evidence="18">
    <location>
        <begin position="535"/>
        <end position="560"/>
    </location>
</feature>
<dbReference type="Pfam" id="PF18079">
    <property type="entry name" value="AglB_L1"/>
    <property type="match status" value="1"/>
</dbReference>
<dbReference type="AlphaFoldDB" id="M0PG63"/>
<keyword evidence="8 22" id="KW-0808">Transferase</keyword>
<evidence type="ECO:0000256" key="12">
    <source>
        <dbReference type="ARBA" id="ARBA00022989"/>
    </source>
</evidence>
<comment type="pathway">
    <text evidence="4">Protein modification; protein glycosylation.</text>
</comment>
<dbReference type="EMBL" id="AOJI01000017">
    <property type="protein sequence ID" value="EMA69036.1"/>
    <property type="molecule type" value="Genomic_DNA"/>
</dbReference>
<evidence type="ECO:0000313" key="23">
    <source>
        <dbReference type="Proteomes" id="UP000011575"/>
    </source>
</evidence>
<sequence>MSDSNDLPDGSASSPVDLLERWYHVPVLFGALAFMLWTRLRSYENFIVNDEVYFRGNDAWYHLRETNYLLENWPNTLGFDPWTGFPFGNEAGQFGTLWDHIMAVSVFIARPIMGSTEEVMLVMAPIAGALVAIPTYLIARRFVDRFAALAGVVVLALLPGTFFSYSLVGFPDHSAAEVLFQSLAILAFLVAFAVAEREAPVWELVVDRDWAALKRPAAYAAAAGVALGLYIWTWQPGILMVGFTGIFLAVKITSDVFHGKSPEPIAFAGAVAMGVTGLMQLIPLDTFSFGVTSYSLLQVVLPIGVALGAVFLAWLARQWESRDLDAATYPPTVGGLILASAGVVWLALPSLWSTLTRNLLNFIGFSARASFQTIGEGQPPLQSSSFADFVLGQYGLAFFLALFAVLIIMARPLYRSDDANHTIYGIVALAAVGSVYAVPQLYDTVGGVVGVSWQVVGLVIAAAFLVGATFLVEYDTEELYFVVWAAFIGSAAFTQVRFNYYLAVIVAVGAAYFLQLALDFLSLPSLANARDVEGWQAMGAIVLVIVLIVPLVAMVTPVWAAGAGTGPGSVVEWDESLQWMNDETPQPGELEGADNPMELYGTYERPADGDYDYPEGAYGVQSWWDYGHWITTRAERIPNANPFQQNAGAAADYLLAPSEEEAADVLASQSDEGANTRYVMVDRQMASPNSKFGAPVTFYSGNETREDFNRVIYQETEQGGFQTLTQVNTQRYHESQMIRLYEHYGSAVDPEPVVVDWESRTAQTADGGQVDIATLPSEPGNLVREFDNMSEAESYVEEDGSAQIGGVGDLPEERVDALEHYRLVHATESQGQSPSAFQVSLLQQLGLDVESVLGESMLNAFQDDWVKTFERVPGATVEGSGAEPGQEVEATVELEKPSGQTFEYTQYAEADENGNFEFTLPYSTTGYDEYGPEDGHTNTSVRATGEYEVTTETTTDDDLYTTANTGTLTVTEGQVIGEDDTTATVELSEEIIDCPSGDADCPIDEEGDGTDGNTSGDDTGNDSASLAAPVVTAATTLVGASA</sequence>
<comment type="subcellular location">
    <subcellularLocation>
        <location evidence="3">Cell membrane</location>
        <topology evidence="3">Multi-pass membrane protein</topology>
    </subcellularLocation>
</comment>
<dbReference type="GO" id="GO:0005886">
    <property type="term" value="C:plasma membrane"/>
    <property type="evidence" value="ECO:0007669"/>
    <property type="project" value="UniProtKB-SubCell"/>
</dbReference>
<keyword evidence="13 18" id="KW-0472">Membrane</keyword>
<feature type="transmembrane region" description="Helical" evidence="18">
    <location>
        <begin position="422"/>
        <end position="439"/>
    </location>
</feature>
<evidence type="ECO:0000259" key="20">
    <source>
        <dbReference type="Pfam" id="PF18079"/>
    </source>
</evidence>
<dbReference type="EC" id="2.4.99.21" evidence="6"/>
<evidence type="ECO:0000259" key="19">
    <source>
        <dbReference type="Pfam" id="PF02516"/>
    </source>
</evidence>
<feature type="transmembrane region" description="Helical" evidence="18">
    <location>
        <begin position="216"/>
        <end position="232"/>
    </location>
</feature>
<dbReference type="STRING" id="1230454.C461_05377"/>
<organism evidence="22 23">
    <name type="scientific">Halorubrum aidingense JCM 13560</name>
    <dbReference type="NCBI Taxonomy" id="1230454"/>
    <lineage>
        <taxon>Archaea</taxon>
        <taxon>Methanobacteriati</taxon>
        <taxon>Methanobacteriota</taxon>
        <taxon>Stenosarchaea group</taxon>
        <taxon>Halobacteria</taxon>
        <taxon>Halobacteriales</taxon>
        <taxon>Haloferacaceae</taxon>
        <taxon>Halorubrum</taxon>
    </lineage>
</organism>
<dbReference type="NCBIfam" id="TIGR04154">
    <property type="entry name" value="archaeo_STT3"/>
    <property type="match status" value="1"/>
</dbReference>
<gene>
    <name evidence="22" type="ORF">C461_05377</name>
</gene>
<comment type="similarity">
    <text evidence="5">Belongs to the STT3 family.</text>
</comment>
<dbReference type="InterPro" id="IPR026410">
    <property type="entry name" value="OlisacTrfase_arch"/>
</dbReference>
<feature type="transmembrane region" description="Helical" evidence="18">
    <location>
        <begin position="391"/>
        <end position="410"/>
    </location>
</feature>
<evidence type="ECO:0000256" key="11">
    <source>
        <dbReference type="ARBA" id="ARBA00022842"/>
    </source>
</evidence>
<evidence type="ECO:0000259" key="21">
    <source>
        <dbReference type="Pfam" id="PF22627"/>
    </source>
</evidence>
<dbReference type="UniPathway" id="UPA00378"/>
<keyword evidence="14" id="KW-0464">Manganese</keyword>
<evidence type="ECO:0000256" key="6">
    <source>
        <dbReference type="ARBA" id="ARBA00012602"/>
    </source>
</evidence>
<evidence type="ECO:0000256" key="1">
    <source>
        <dbReference type="ARBA" id="ARBA00001936"/>
    </source>
</evidence>
<feature type="transmembrane region" description="Helical" evidence="18">
    <location>
        <begin position="178"/>
        <end position="195"/>
    </location>
</feature>
<proteinExistence type="inferred from homology"/>
<dbReference type="InterPro" id="IPR003674">
    <property type="entry name" value="Oligo_trans_STT3"/>
</dbReference>
<feature type="domain" description="Archaeal glycosylation protein B peripheral" evidence="20">
    <location>
        <begin position="874"/>
        <end position="975"/>
    </location>
</feature>
<dbReference type="Proteomes" id="UP000011575">
    <property type="component" value="Unassembled WGS sequence"/>
</dbReference>
<feature type="transmembrane region" description="Helical" evidence="18">
    <location>
        <begin position="479"/>
        <end position="496"/>
    </location>
</feature>
<comment type="cofactor">
    <cofactor evidence="1">
        <name>Mn(2+)</name>
        <dbReference type="ChEBI" id="CHEBI:29035"/>
    </cofactor>
</comment>
<reference evidence="22 23" key="1">
    <citation type="journal article" date="2014" name="PLoS Genet.">
        <title>Phylogenetically driven sequencing of extremely halophilic archaea reveals strategies for static and dynamic osmo-response.</title>
        <authorList>
            <person name="Becker E.A."/>
            <person name="Seitzer P.M."/>
            <person name="Tritt A."/>
            <person name="Larsen D."/>
            <person name="Krusor M."/>
            <person name="Yao A.I."/>
            <person name="Wu D."/>
            <person name="Madern D."/>
            <person name="Eisen J.A."/>
            <person name="Darling A.E."/>
            <person name="Facciotti M.T."/>
        </authorList>
    </citation>
    <scope>NUCLEOTIDE SEQUENCE [LARGE SCALE GENOMIC DNA]</scope>
    <source>
        <strain evidence="22 23">JCM 13560</strain>
    </source>
</reference>
<evidence type="ECO:0000256" key="4">
    <source>
        <dbReference type="ARBA" id="ARBA00004922"/>
    </source>
</evidence>
<feature type="transmembrane region" description="Helical" evidence="18">
    <location>
        <begin position="294"/>
        <end position="316"/>
    </location>
</feature>
<feature type="transmembrane region" description="Helical" evidence="18">
    <location>
        <begin position="119"/>
        <end position="139"/>
    </location>
</feature>
<dbReference type="Gene3D" id="2.60.40.3390">
    <property type="match status" value="1"/>
</dbReference>
<evidence type="ECO:0000313" key="22">
    <source>
        <dbReference type="EMBL" id="EMA69036.1"/>
    </source>
</evidence>
<keyword evidence="23" id="KW-1185">Reference proteome</keyword>
<feature type="transmembrane region" description="Helical" evidence="18">
    <location>
        <begin position="451"/>
        <end position="472"/>
    </location>
</feature>
<keyword evidence="11" id="KW-0460">Magnesium</keyword>
<dbReference type="InterPro" id="IPR048307">
    <property type="entry name" value="STT3_N"/>
</dbReference>
<feature type="domain" description="AglB-like core" evidence="21">
    <location>
        <begin position="572"/>
        <end position="686"/>
    </location>
</feature>
<keyword evidence="12 18" id="KW-1133">Transmembrane helix</keyword>
<keyword evidence="7" id="KW-0328">Glycosyltransferase</keyword>
<dbReference type="Pfam" id="PF22627">
    <property type="entry name" value="AglB_core-like"/>
    <property type="match status" value="1"/>
</dbReference>
<evidence type="ECO:0000256" key="18">
    <source>
        <dbReference type="SAM" id="Phobius"/>
    </source>
</evidence>
<feature type="transmembrane region" description="Helical" evidence="18">
    <location>
        <begin position="502"/>
        <end position="523"/>
    </location>
</feature>
<dbReference type="InterPro" id="IPR041154">
    <property type="entry name" value="AglB_P1"/>
</dbReference>
<accession>M0PG63</accession>
<dbReference type="RefSeq" id="WP_007999291.1">
    <property type="nucleotide sequence ID" value="NZ_AOJI01000017.1"/>
</dbReference>
<evidence type="ECO:0000256" key="2">
    <source>
        <dbReference type="ARBA" id="ARBA00001946"/>
    </source>
</evidence>
<evidence type="ECO:0000256" key="17">
    <source>
        <dbReference type="SAM" id="MobiDB-lite"/>
    </source>
</evidence>
<protein>
    <recommendedName>
        <fullName evidence="6">dolichyl-phosphooligosaccharide-protein glycotransferase</fullName>
        <ecNumber evidence="6">2.4.99.21</ecNumber>
    </recommendedName>
    <alternativeName>
        <fullName evidence="15">Oligosaccharyl transferase</fullName>
    </alternativeName>
</protein>
<evidence type="ECO:0000256" key="10">
    <source>
        <dbReference type="ARBA" id="ARBA00022723"/>
    </source>
</evidence>
<feature type="transmembrane region" description="Helical" evidence="18">
    <location>
        <begin position="264"/>
        <end position="282"/>
    </location>
</feature>
<dbReference type="Pfam" id="PF02516">
    <property type="entry name" value="STT3"/>
    <property type="match status" value="1"/>
</dbReference>
<dbReference type="PANTHER" id="PTHR13872">
    <property type="entry name" value="DOLICHYL-DIPHOSPHOOLIGOSACCHARIDE--PROTEIN GLYCOSYLTRANSFERASE SUBUNIT"/>
    <property type="match status" value="1"/>
</dbReference>
<dbReference type="PATRIC" id="fig|1230454.4.peg.1091"/>
<evidence type="ECO:0000256" key="5">
    <source>
        <dbReference type="ARBA" id="ARBA00010810"/>
    </source>
</evidence>
<feature type="domain" description="Oligosaccharyl transferase STT3 N-terminal" evidence="19">
    <location>
        <begin position="50"/>
        <end position="359"/>
    </location>
</feature>
<dbReference type="OrthoDB" id="82393at2157"/>
<comment type="catalytic activity">
    <reaction evidence="16">
        <text>an archaeal dolichyl phosphooligosaccharide + [protein]-L-asparagine = an archaeal dolichyl phosphate + a glycoprotein with the oligosaccharide chain attached by N-beta-D-glycosyl linkage to a protein L-asparagine.</text>
        <dbReference type="EC" id="2.4.99.21"/>
    </reaction>
</comment>
<feature type="transmembrane region" description="Helical" evidence="18">
    <location>
        <begin position="146"/>
        <end position="166"/>
    </location>
</feature>
<keyword evidence="10" id="KW-0479">Metal-binding</keyword>
<evidence type="ECO:0000256" key="9">
    <source>
        <dbReference type="ARBA" id="ARBA00022692"/>
    </source>
</evidence>
<feature type="transmembrane region" description="Helical" evidence="18">
    <location>
        <begin position="238"/>
        <end position="257"/>
    </location>
</feature>
<name>M0PG63_9EURY</name>
<evidence type="ECO:0000256" key="15">
    <source>
        <dbReference type="ARBA" id="ARBA00030679"/>
    </source>
</evidence>
<dbReference type="GO" id="GO:0004576">
    <property type="term" value="F:oligosaccharyl transferase activity"/>
    <property type="evidence" value="ECO:0007669"/>
    <property type="project" value="InterPro"/>
</dbReference>
<evidence type="ECO:0000256" key="8">
    <source>
        <dbReference type="ARBA" id="ARBA00022679"/>
    </source>
</evidence>
<feature type="region of interest" description="Disordered" evidence="17">
    <location>
        <begin position="995"/>
        <end position="1027"/>
    </location>
</feature>
<dbReference type="GO" id="GO:0046872">
    <property type="term" value="F:metal ion binding"/>
    <property type="evidence" value="ECO:0007669"/>
    <property type="project" value="UniProtKB-KW"/>
</dbReference>
<evidence type="ECO:0000256" key="16">
    <source>
        <dbReference type="ARBA" id="ARBA00034066"/>
    </source>
</evidence>
<comment type="caution">
    <text evidence="22">The sequence shown here is derived from an EMBL/GenBank/DDBJ whole genome shotgun (WGS) entry which is preliminary data.</text>
</comment>
<comment type="cofactor">
    <cofactor evidence="2">
        <name>Mg(2+)</name>
        <dbReference type="ChEBI" id="CHEBI:18420"/>
    </cofactor>
</comment>
<evidence type="ECO:0000256" key="3">
    <source>
        <dbReference type="ARBA" id="ARBA00004651"/>
    </source>
</evidence>
<feature type="transmembrane region" description="Helical" evidence="18">
    <location>
        <begin position="328"/>
        <end position="348"/>
    </location>
</feature>
<evidence type="ECO:0000256" key="7">
    <source>
        <dbReference type="ARBA" id="ARBA00022676"/>
    </source>
</evidence>